<evidence type="ECO:0000313" key="1">
    <source>
        <dbReference type="EMBL" id="CAG8552590.1"/>
    </source>
</evidence>
<dbReference type="AlphaFoldDB" id="A0A9N9FS61"/>
<dbReference type="EMBL" id="CAJVPZ010004863">
    <property type="protein sequence ID" value="CAG8552590.1"/>
    <property type="molecule type" value="Genomic_DNA"/>
</dbReference>
<dbReference type="OrthoDB" id="2287175at2759"/>
<organism evidence="1 2">
    <name type="scientific">Racocetra fulgida</name>
    <dbReference type="NCBI Taxonomy" id="60492"/>
    <lineage>
        <taxon>Eukaryota</taxon>
        <taxon>Fungi</taxon>
        <taxon>Fungi incertae sedis</taxon>
        <taxon>Mucoromycota</taxon>
        <taxon>Glomeromycotina</taxon>
        <taxon>Glomeromycetes</taxon>
        <taxon>Diversisporales</taxon>
        <taxon>Gigasporaceae</taxon>
        <taxon>Racocetra</taxon>
    </lineage>
</organism>
<gene>
    <name evidence="1" type="ORF">RFULGI_LOCUS4713</name>
</gene>
<comment type="caution">
    <text evidence="1">The sequence shown here is derived from an EMBL/GenBank/DDBJ whole genome shotgun (WGS) entry which is preliminary data.</text>
</comment>
<accession>A0A9N9FS61</accession>
<evidence type="ECO:0000313" key="2">
    <source>
        <dbReference type="Proteomes" id="UP000789396"/>
    </source>
</evidence>
<reference evidence="1" key="1">
    <citation type="submission" date="2021-06" db="EMBL/GenBank/DDBJ databases">
        <authorList>
            <person name="Kallberg Y."/>
            <person name="Tangrot J."/>
            <person name="Rosling A."/>
        </authorList>
    </citation>
    <scope>NUCLEOTIDE SEQUENCE</scope>
    <source>
        <strain evidence="1">IN212</strain>
    </source>
</reference>
<sequence>MIDIIEFQKHGFSHAQIVIRVQPELSINQINKIVSAELPHEQSHLKQLPEKSNDQYNNKSTNINTKQSINEFKDYINERYLSAPEAAWRIFHYSITTSDLSVLILSIHLLNDNIPQYLHTRNTPSSVSLLNRYFLRPLEPPFDNLKYTEYYEHYNLYPYNHNEICENDFIKQVHPEALRKIIRK</sequence>
<protein>
    <submittedName>
        <fullName evidence="1">1453_t:CDS:1</fullName>
    </submittedName>
</protein>
<proteinExistence type="predicted"/>
<name>A0A9N9FS61_9GLOM</name>
<keyword evidence="2" id="KW-1185">Reference proteome</keyword>
<dbReference type="Proteomes" id="UP000789396">
    <property type="component" value="Unassembled WGS sequence"/>
</dbReference>